<evidence type="ECO:0000313" key="1">
    <source>
        <dbReference type="EMBL" id="QZE13501.1"/>
    </source>
</evidence>
<keyword evidence="2" id="KW-1185">Reference proteome</keyword>
<name>A0AC61NJF6_9BACT</name>
<organism evidence="1 2">
    <name type="scientific">Halosquirtibacter laminarini</name>
    <dbReference type="NCBI Taxonomy" id="3374600"/>
    <lineage>
        <taxon>Bacteria</taxon>
        <taxon>Pseudomonadati</taxon>
        <taxon>Bacteroidota</taxon>
        <taxon>Bacteroidia</taxon>
        <taxon>Marinilabiliales</taxon>
        <taxon>Prolixibacteraceae</taxon>
        <taxon>Halosquirtibacter</taxon>
    </lineage>
</organism>
<evidence type="ECO:0000313" key="2">
    <source>
        <dbReference type="Proteomes" id="UP000826212"/>
    </source>
</evidence>
<accession>A0AC61NJF6</accession>
<proteinExistence type="predicted"/>
<gene>
    <name evidence="1" type="ORF">K4L44_13085</name>
</gene>
<protein>
    <submittedName>
        <fullName evidence="1">PorT family protein</fullName>
    </submittedName>
</protein>
<dbReference type="EMBL" id="CP081303">
    <property type="protein sequence ID" value="QZE13501.1"/>
    <property type="molecule type" value="Genomic_DNA"/>
</dbReference>
<dbReference type="Proteomes" id="UP000826212">
    <property type="component" value="Chromosome"/>
</dbReference>
<reference evidence="1" key="1">
    <citation type="submission" date="2021-08" db="EMBL/GenBank/DDBJ databases">
        <title>Novel anaerobic bacterium isolated from sea squirt in East Sea, Republic of Korea.</title>
        <authorList>
            <person name="Nguyen T.H."/>
            <person name="Li Z."/>
            <person name="Lee Y.-J."/>
            <person name="Ko J."/>
            <person name="Kim S.-G."/>
        </authorList>
    </citation>
    <scope>NUCLEOTIDE SEQUENCE</scope>
    <source>
        <strain evidence="1">KCTC 25031</strain>
    </source>
</reference>
<sequence length="220" mass="24570">MLKKIALITTFTFLCITSLFSQEKFRLSFVASPQLGWIKTSDHSIEDAKARFGFNFGIESDIFLDSDKRYSFLTGVMLSSMGSKVTYNEDKVINDTAIKAGEDVKIGYKFIEIPAAIKLRSNQTHRSVFYAQFGLSNWINIGSSITTEDDALKGDSIKDNLSFFNMGYNVGGGLEYDLGGRNALNIGVLYQNGFTDISTNDSFMKNSSLRNVRLNLAFIF</sequence>